<evidence type="ECO:0000313" key="2">
    <source>
        <dbReference type="Proteomes" id="UP000800094"/>
    </source>
</evidence>
<proteinExistence type="predicted"/>
<evidence type="ECO:0000313" key="1">
    <source>
        <dbReference type="EMBL" id="KAF2250351.1"/>
    </source>
</evidence>
<organism evidence="1 2">
    <name type="scientific">Trematosphaeria pertusa</name>
    <dbReference type="NCBI Taxonomy" id="390896"/>
    <lineage>
        <taxon>Eukaryota</taxon>
        <taxon>Fungi</taxon>
        <taxon>Dikarya</taxon>
        <taxon>Ascomycota</taxon>
        <taxon>Pezizomycotina</taxon>
        <taxon>Dothideomycetes</taxon>
        <taxon>Pleosporomycetidae</taxon>
        <taxon>Pleosporales</taxon>
        <taxon>Massarineae</taxon>
        <taxon>Trematosphaeriaceae</taxon>
        <taxon>Trematosphaeria</taxon>
    </lineage>
</organism>
<dbReference type="RefSeq" id="XP_033685355.1">
    <property type="nucleotide sequence ID" value="XM_033821771.1"/>
</dbReference>
<name>A0A6A6IIW6_9PLEO</name>
<dbReference type="GeneID" id="54575101"/>
<dbReference type="Proteomes" id="UP000800094">
    <property type="component" value="Unassembled WGS sequence"/>
</dbReference>
<reference evidence="1" key="1">
    <citation type="journal article" date="2020" name="Stud. Mycol.">
        <title>101 Dothideomycetes genomes: a test case for predicting lifestyles and emergence of pathogens.</title>
        <authorList>
            <person name="Haridas S."/>
            <person name="Albert R."/>
            <person name="Binder M."/>
            <person name="Bloem J."/>
            <person name="Labutti K."/>
            <person name="Salamov A."/>
            <person name="Andreopoulos B."/>
            <person name="Baker S."/>
            <person name="Barry K."/>
            <person name="Bills G."/>
            <person name="Bluhm B."/>
            <person name="Cannon C."/>
            <person name="Castanera R."/>
            <person name="Culley D."/>
            <person name="Daum C."/>
            <person name="Ezra D."/>
            <person name="Gonzalez J."/>
            <person name="Henrissat B."/>
            <person name="Kuo A."/>
            <person name="Liang C."/>
            <person name="Lipzen A."/>
            <person name="Lutzoni F."/>
            <person name="Magnuson J."/>
            <person name="Mondo S."/>
            <person name="Nolan M."/>
            <person name="Ohm R."/>
            <person name="Pangilinan J."/>
            <person name="Park H.-J."/>
            <person name="Ramirez L."/>
            <person name="Alfaro M."/>
            <person name="Sun H."/>
            <person name="Tritt A."/>
            <person name="Yoshinaga Y."/>
            <person name="Zwiers L.-H."/>
            <person name="Turgeon B."/>
            <person name="Goodwin S."/>
            <person name="Spatafora J."/>
            <person name="Crous P."/>
            <person name="Grigoriev I."/>
        </authorList>
    </citation>
    <scope>NUCLEOTIDE SEQUENCE</scope>
    <source>
        <strain evidence="1">CBS 122368</strain>
    </source>
</reference>
<gene>
    <name evidence="1" type="ORF">BU26DRAFT_300390</name>
</gene>
<dbReference type="OrthoDB" id="3676762at2759"/>
<accession>A0A6A6IIW6</accession>
<keyword evidence="2" id="KW-1185">Reference proteome</keyword>
<sequence>MDRLPSQGIGAPQDGERAERIADLITELSARKIRYKLTRQDPRWSIAVAGSRGRILKSIRREIRKLYRMLDKEIQGFSQAWNLRFGNMILAKCPREIRDVVYGYLYEAVKPLPLVQNSACTTGTAHPMIQNLCLPHYMDPNYMGVQFSREMAAFWHEKTSFTIYDYRLLELFIKHDVGLLHHLDPRLAFPPAVHIRRLDLHLFFDVESHKITKDNRERLQGSREALRHVLSIERKPNFQLTLVMHTTHRRSIKHYLRNMFPLIYEFKRAGMLVDVREVRTMAGSKPLTTDWTYRFKCSEETWVKREAARVRQKKNRKKKKSTES</sequence>
<dbReference type="AlphaFoldDB" id="A0A6A6IIW6"/>
<dbReference type="EMBL" id="ML987194">
    <property type="protein sequence ID" value="KAF2250351.1"/>
    <property type="molecule type" value="Genomic_DNA"/>
</dbReference>
<protein>
    <submittedName>
        <fullName evidence="1">Uncharacterized protein</fullName>
    </submittedName>
</protein>